<dbReference type="EMBL" id="JAHMHR010000005">
    <property type="protein sequence ID" value="KAK1691102.1"/>
    <property type="molecule type" value="Genomic_DNA"/>
</dbReference>
<sequence>MLGYCIRWRSLARERSVACVLSMPTTEFHACGRRPSLRHMMDHPMQHEARRTAVSQLGTGEQQGEGIWMGKRLVGVCNDEPWSMGQASVSRHVQVRQSEMRYEAGSKLTHSISNPLGVAGRTPSCLH</sequence>
<protein>
    <submittedName>
        <fullName evidence="1">Uncharacterized protein</fullName>
    </submittedName>
</protein>
<dbReference type="GeneID" id="85458443"/>
<evidence type="ECO:0000313" key="1">
    <source>
        <dbReference type="EMBL" id="KAK1691102.1"/>
    </source>
</evidence>
<gene>
    <name evidence="1" type="ORF">BDP55DRAFT_649580</name>
</gene>
<organism evidence="1 2">
    <name type="scientific">Colletotrichum godetiae</name>
    <dbReference type="NCBI Taxonomy" id="1209918"/>
    <lineage>
        <taxon>Eukaryota</taxon>
        <taxon>Fungi</taxon>
        <taxon>Dikarya</taxon>
        <taxon>Ascomycota</taxon>
        <taxon>Pezizomycotina</taxon>
        <taxon>Sordariomycetes</taxon>
        <taxon>Hypocreomycetidae</taxon>
        <taxon>Glomerellales</taxon>
        <taxon>Glomerellaceae</taxon>
        <taxon>Colletotrichum</taxon>
        <taxon>Colletotrichum acutatum species complex</taxon>
    </lineage>
</organism>
<evidence type="ECO:0000313" key="2">
    <source>
        <dbReference type="Proteomes" id="UP001224890"/>
    </source>
</evidence>
<keyword evidence="2" id="KW-1185">Reference proteome</keyword>
<reference evidence="1" key="1">
    <citation type="submission" date="2021-06" db="EMBL/GenBank/DDBJ databases">
        <title>Comparative genomics, transcriptomics and evolutionary studies reveal genomic signatures of adaptation to plant cell wall in hemibiotrophic fungi.</title>
        <authorList>
            <consortium name="DOE Joint Genome Institute"/>
            <person name="Baroncelli R."/>
            <person name="Diaz J.F."/>
            <person name="Benocci T."/>
            <person name="Peng M."/>
            <person name="Battaglia E."/>
            <person name="Haridas S."/>
            <person name="Andreopoulos W."/>
            <person name="Labutti K."/>
            <person name="Pangilinan J."/>
            <person name="Floch G.L."/>
            <person name="Makela M.R."/>
            <person name="Henrissat B."/>
            <person name="Grigoriev I.V."/>
            <person name="Crouch J.A."/>
            <person name="De Vries R.P."/>
            <person name="Sukno S.A."/>
            <person name="Thon M.R."/>
        </authorList>
    </citation>
    <scope>NUCLEOTIDE SEQUENCE</scope>
    <source>
        <strain evidence="1">CBS 193.32</strain>
    </source>
</reference>
<dbReference type="RefSeq" id="XP_060434797.1">
    <property type="nucleotide sequence ID" value="XM_060573917.1"/>
</dbReference>
<feature type="non-terminal residue" evidence="1">
    <location>
        <position position="127"/>
    </location>
</feature>
<dbReference type="AlphaFoldDB" id="A0AAJ0AVF2"/>
<dbReference type="Proteomes" id="UP001224890">
    <property type="component" value="Unassembled WGS sequence"/>
</dbReference>
<proteinExistence type="predicted"/>
<accession>A0AAJ0AVF2</accession>
<name>A0AAJ0AVF2_9PEZI</name>
<comment type="caution">
    <text evidence="1">The sequence shown here is derived from an EMBL/GenBank/DDBJ whole genome shotgun (WGS) entry which is preliminary data.</text>
</comment>